<reference evidence="2 3" key="1">
    <citation type="submission" date="2019-07" db="EMBL/GenBank/DDBJ databases">
        <title>De Novo Assembly of kiwifruit Actinidia rufa.</title>
        <authorList>
            <person name="Sugita-Konishi S."/>
            <person name="Sato K."/>
            <person name="Mori E."/>
            <person name="Abe Y."/>
            <person name="Kisaki G."/>
            <person name="Hamano K."/>
            <person name="Suezawa K."/>
            <person name="Otani M."/>
            <person name="Fukuda T."/>
            <person name="Manabe T."/>
            <person name="Gomi K."/>
            <person name="Tabuchi M."/>
            <person name="Akimitsu K."/>
            <person name="Kataoka I."/>
        </authorList>
    </citation>
    <scope>NUCLEOTIDE SEQUENCE [LARGE SCALE GENOMIC DNA]</scope>
    <source>
        <strain evidence="3">cv. Fuchu</strain>
    </source>
</reference>
<proteinExistence type="predicted"/>
<organism evidence="2 3">
    <name type="scientific">Actinidia rufa</name>
    <dbReference type="NCBI Taxonomy" id="165716"/>
    <lineage>
        <taxon>Eukaryota</taxon>
        <taxon>Viridiplantae</taxon>
        <taxon>Streptophyta</taxon>
        <taxon>Embryophyta</taxon>
        <taxon>Tracheophyta</taxon>
        <taxon>Spermatophyta</taxon>
        <taxon>Magnoliopsida</taxon>
        <taxon>eudicotyledons</taxon>
        <taxon>Gunneridae</taxon>
        <taxon>Pentapetalae</taxon>
        <taxon>asterids</taxon>
        <taxon>Ericales</taxon>
        <taxon>Actinidiaceae</taxon>
        <taxon>Actinidia</taxon>
    </lineage>
</organism>
<evidence type="ECO:0008006" key="4">
    <source>
        <dbReference type="Google" id="ProtNLM"/>
    </source>
</evidence>
<dbReference type="AlphaFoldDB" id="A0A7J0EU57"/>
<protein>
    <recommendedName>
        <fullName evidence="4">NB-ARC domain-containing disease resistance protein</fullName>
    </recommendedName>
</protein>
<dbReference type="Proteomes" id="UP000585474">
    <property type="component" value="Unassembled WGS sequence"/>
</dbReference>
<accession>A0A7J0EU57</accession>
<evidence type="ECO:0000313" key="2">
    <source>
        <dbReference type="EMBL" id="GFY89746.1"/>
    </source>
</evidence>
<dbReference type="PANTHER" id="PTHR15140:SF37">
    <property type="entry name" value="UBIQUITIN-LIKE DOMAIN-CONTAINING PROTEIN"/>
    <property type="match status" value="1"/>
</dbReference>
<gene>
    <name evidence="2" type="ORF">Acr_06g0016860</name>
</gene>
<sequence>MELGKYIVRHCGSLPLAIVVLGGLLATKHELDEWEMVRRKSVITLARAKAKVESQEGRFSLELPCLAIPSQGMLSVFEPSSGRRLAVCYLGDRGVDSTGRGYVNPYPVDVCVTGLNDLPGILNSPILSNSYRLVRYSSFRIHGNFLMQEEQNLLRQLLGFHHLQKMYLGGFLNLVKMPNQFPPNLTKLTLNISYLREDPMPTLKKLSNLRSLSLEFECLHWEGDGLFCSNTKAPSNEIGGSYSCGSGGFPELKFLFLYGIHTLEEWMVEEGAMPSLLLLGS</sequence>
<comment type="caution">
    <text evidence="2">The sequence shown here is derived from an EMBL/GenBank/DDBJ whole genome shotgun (WGS) entry which is preliminary data.</text>
</comment>
<dbReference type="GO" id="GO:0043531">
    <property type="term" value="F:ADP binding"/>
    <property type="evidence" value="ECO:0007669"/>
    <property type="project" value="InterPro"/>
</dbReference>
<dbReference type="OrthoDB" id="1917524at2759"/>
<evidence type="ECO:0000313" key="3">
    <source>
        <dbReference type="Proteomes" id="UP000585474"/>
    </source>
</evidence>
<evidence type="ECO:0000256" key="1">
    <source>
        <dbReference type="ARBA" id="ARBA00022614"/>
    </source>
</evidence>
<keyword evidence="1" id="KW-0433">Leucine-rich repeat</keyword>
<dbReference type="EMBL" id="BJWL01000006">
    <property type="protein sequence ID" value="GFY89746.1"/>
    <property type="molecule type" value="Genomic_DNA"/>
</dbReference>
<keyword evidence="3" id="KW-1185">Reference proteome</keyword>
<dbReference type="Gene3D" id="3.80.10.10">
    <property type="entry name" value="Ribonuclease Inhibitor"/>
    <property type="match status" value="1"/>
</dbReference>
<name>A0A7J0EU57_9ERIC</name>
<dbReference type="PANTHER" id="PTHR15140">
    <property type="entry name" value="TUBULIN-SPECIFIC CHAPERONE E"/>
    <property type="match status" value="1"/>
</dbReference>
<dbReference type="InterPro" id="IPR032675">
    <property type="entry name" value="LRR_dom_sf"/>
</dbReference>
<dbReference type="SUPFAM" id="SSF52058">
    <property type="entry name" value="L domain-like"/>
    <property type="match status" value="1"/>
</dbReference>
<dbReference type="InterPro" id="IPR042197">
    <property type="entry name" value="Apaf_helical"/>
</dbReference>
<dbReference type="Gene3D" id="1.10.8.430">
    <property type="entry name" value="Helical domain of apoptotic protease-activating factors"/>
    <property type="match status" value="1"/>
</dbReference>